<dbReference type="InterPro" id="IPR010997">
    <property type="entry name" value="HRDC-like_sf"/>
</dbReference>
<dbReference type="InterPro" id="IPR036397">
    <property type="entry name" value="RNaseH_sf"/>
</dbReference>
<sequence length="417" mass="45152">MNDTPAPPATSAPEPLLAPRDGLPALVDTPEKLADAIDSLAAGRGPLAVDAERASSYRYSARAYLLQFRREQSGTVLIDPIAVGSSLAPLADVINPLEWVLHAADQDLPGLAELGLEPASLFDTELASRLAGFERVGLAAVTEQLLGLSLAKGHGSADWSRRPLPSAWLNYAALDVEVLLDLRDLLADELSTQDKLQWAQEEFEYVRTRTLPPPSPERWRRTTNIHTVSGRRGLAIVRELYATRNHIAESVDLAPKRLLPDTALVAAAEHKPRTVEQLRAIPGFGGGRQRRHSPTWLAAIERAFSINEADLPAKRPPSDNGGRPGVPRPRPGTDAAQRLSDIRAELTVISDELSIPVENLVPADATRRIAHEPPLPVTESTVSEALIASEVRPWQVSLVSKPIEKALLANSGTPDED</sequence>
<dbReference type="Pfam" id="PF00570">
    <property type="entry name" value="HRDC"/>
    <property type="match status" value="1"/>
</dbReference>
<dbReference type="GO" id="GO:0003676">
    <property type="term" value="F:nucleic acid binding"/>
    <property type="evidence" value="ECO:0007669"/>
    <property type="project" value="InterPro"/>
</dbReference>
<accession>A0A916U548</accession>
<dbReference type="InterPro" id="IPR051086">
    <property type="entry name" value="RNase_D-like"/>
</dbReference>
<dbReference type="Gene3D" id="1.10.150.80">
    <property type="entry name" value="HRDC domain"/>
    <property type="match status" value="2"/>
</dbReference>
<dbReference type="InterPro" id="IPR012337">
    <property type="entry name" value="RNaseH-like_sf"/>
</dbReference>
<dbReference type="PROSITE" id="PS50967">
    <property type="entry name" value="HRDC"/>
    <property type="match status" value="1"/>
</dbReference>
<dbReference type="Gene3D" id="3.30.420.10">
    <property type="entry name" value="Ribonuclease H-like superfamily/Ribonuclease H"/>
    <property type="match status" value="1"/>
</dbReference>
<evidence type="ECO:0000313" key="4">
    <source>
        <dbReference type="Proteomes" id="UP000641514"/>
    </source>
</evidence>
<dbReference type="Pfam" id="PF01612">
    <property type="entry name" value="DNA_pol_A_exo1"/>
    <property type="match status" value="1"/>
</dbReference>
<dbReference type="Proteomes" id="UP000641514">
    <property type="component" value="Unassembled WGS sequence"/>
</dbReference>
<feature type="region of interest" description="Disordered" evidence="1">
    <location>
        <begin position="308"/>
        <end position="334"/>
    </location>
</feature>
<evidence type="ECO:0000313" key="3">
    <source>
        <dbReference type="EMBL" id="GGC59738.1"/>
    </source>
</evidence>
<keyword evidence="4" id="KW-1185">Reference proteome</keyword>
<dbReference type="InterPro" id="IPR002562">
    <property type="entry name" value="3'-5'_exonuclease_dom"/>
</dbReference>
<feature type="compositionally biased region" description="Pro residues" evidence="1">
    <location>
        <begin position="1"/>
        <end position="10"/>
    </location>
</feature>
<evidence type="ECO:0000259" key="2">
    <source>
        <dbReference type="PROSITE" id="PS50967"/>
    </source>
</evidence>
<dbReference type="InterPro" id="IPR002121">
    <property type="entry name" value="HRDC_dom"/>
</dbReference>
<dbReference type="SMART" id="SM00474">
    <property type="entry name" value="35EXOc"/>
    <property type="match status" value="1"/>
</dbReference>
<reference evidence="3" key="1">
    <citation type="journal article" date="2014" name="Int. J. Syst. Evol. Microbiol.">
        <title>Complete genome sequence of Corynebacterium casei LMG S-19264T (=DSM 44701T), isolated from a smear-ripened cheese.</title>
        <authorList>
            <consortium name="US DOE Joint Genome Institute (JGI-PGF)"/>
            <person name="Walter F."/>
            <person name="Albersmeier A."/>
            <person name="Kalinowski J."/>
            <person name="Ruckert C."/>
        </authorList>
    </citation>
    <scope>NUCLEOTIDE SEQUENCE</scope>
    <source>
        <strain evidence="3">CGMCC 1.15478</strain>
    </source>
</reference>
<dbReference type="PANTHER" id="PTHR47649">
    <property type="entry name" value="RIBONUCLEASE D"/>
    <property type="match status" value="1"/>
</dbReference>
<protein>
    <submittedName>
        <fullName evidence="3">Ribonuclease D</fullName>
    </submittedName>
</protein>
<feature type="domain" description="HRDC" evidence="2">
    <location>
        <begin position="230"/>
        <end position="310"/>
    </location>
</feature>
<dbReference type="PANTHER" id="PTHR47649:SF1">
    <property type="entry name" value="RIBONUCLEASE D"/>
    <property type="match status" value="1"/>
</dbReference>
<dbReference type="SUPFAM" id="SSF47819">
    <property type="entry name" value="HRDC-like"/>
    <property type="match status" value="1"/>
</dbReference>
<dbReference type="GO" id="GO:0000166">
    <property type="term" value="F:nucleotide binding"/>
    <property type="evidence" value="ECO:0007669"/>
    <property type="project" value="InterPro"/>
</dbReference>
<dbReference type="EMBL" id="BMJH01000001">
    <property type="protein sequence ID" value="GGC59738.1"/>
    <property type="molecule type" value="Genomic_DNA"/>
</dbReference>
<dbReference type="Pfam" id="PF18305">
    <property type="entry name" value="DNA_pol_A_exoN"/>
    <property type="match status" value="1"/>
</dbReference>
<feature type="region of interest" description="Disordered" evidence="1">
    <location>
        <begin position="1"/>
        <end position="24"/>
    </location>
</feature>
<dbReference type="GO" id="GO:0006139">
    <property type="term" value="P:nucleobase-containing compound metabolic process"/>
    <property type="evidence" value="ECO:0007669"/>
    <property type="project" value="InterPro"/>
</dbReference>
<dbReference type="InterPro" id="IPR044876">
    <property type="entry name" value="HRDC_dom_sf"/>
</dbReference>
<name>A0A916U548_9ACTN</name>
<comment type="caution">
    <text evidence="3">The sequence shown here is derived from an EMBL/GenBank/DDBJ whole genome shotgun (WGS) entry which is preliminary data.</text>
</comment>
<dbReference type="CDD" id="cd06142">
    <property type="entry name" value="RNaseD_exo"/>
    <property type="match status" value="1"/>
</dbReference>
<dbReference type="SMART" id="SM00341">
    <property type="entry name" value="HRDC"/>
    <property type="match status" value="1"/>
</dbReference>
<dbReference type="GO" id="GO:0008408">
    <property type="term" value="F:3'-5' exonuclease activity"/>
    <property type="evidence" value="ECO:0007669"/>
    <property type="project" value="InterPro"/>
</dbReference>
<dbReference type="SUPFAM" id="SSF53098">
    <property type="entry name" value="Ribonuclease H-like"/>
    <property type="match status" value="1"/>
</dbReference>
<dbReference type="InterPro" id="IPR041605">
    <property type="entry name" value="Exo_C"/>
</dbReference>
<proteinExistence type="predicted"/>
<reference evidence="3" key="2">
    <citation type="submission" date="2020-09" db="EMBL/GenBank/DDBJ databases">
        <authorList>
            <person name="Sun Q."/>
            <person name="Zhou Y."/>
        </authorList>
    </citation>
    <scope>NUCLEOTIDE SEQUENCE</scope>
    <source>
        <strain evidence="3">CGMCC 1.15478</strain>
    </source>
</reference>
<gene>
    <name evidence="3" type="primary">rnd</name>
    <name evidence="3" type="ORF">GCM10011410_10210</name>
</gene>
<evidence type="ECO:0000256" key="1">
    <source>
        <dbReference type="SAM" id="MobiDB-lite"/>
    </source>
</evidence>
<dbReference type="AlphaFoldDB" id="A0A916U548"/>
<organism evidence="3 4">
    <name type="scientific">Hoyosella rhizosphaerae</name>
    <dbReference type="NCBI Taxonomy" id="1755582"/>
    <lineage>
        <taxon>Bacteria</taxon>
        <taxon>Bacillati</taxon>
        <taxon>Actinomycetota</taxon>
        <taxon>Actinomycetes</taxon>
        <taxon>Mycobacteriales</taxon>
        <taxon>Hoyosellaceae</taxon>
        <taxon>Hoyosella</taxon>
    </lineage>
</organism>
<dbReference type="RefSeq" id="WP_188671241.1">
    <property type="nucleotide sequence ID" value="NZ_BMJH01000001.1"/>
</dbReference>